<dbReference type="AlphaFoldDB" id="A0A923LE63"/>
<evidence type="ECO:0000313" key="8">
    <source>
        <dbReference type="Proteomes" id="UP000649345"/>
    </source>
</evidence>
<evidence type="ECO:0000256" key="1">
    <source>
        <dbReference type="ARBA" id="ARBA00004196"/>
    </source>
</evidence>
<dbReference type="SUPFAM" id="SSF53822">
    <property type="entry name" value="Periplasmic binding protein-like I"/>
    <property type="match status" value="1"/>
</dbReference>
<dbReference type="PROSITE" id="PS51257">
    <property type="entry name" value="PROKAR_LIPOPROTEIN"/>
    <property type="match status" value="1"/>
</dbReference>
<dbReference type="EMBL" id="JACOOR010000009">
    <property type="protein sequence ID" value="MBC5660904.1"/>
    <property type="molecule type" value="Genomic_DNA"/>
</dbReference>
<comment type="similarity">
    <text evidence="2">Belongs to the bacterial solute-binding protein 2 family.</text>
</comment>
<evidence type="ECO:0000256" key="2">
    <source>
        <dbReference type="ARBA" id="ARBA00007639"/>
    </source>
</evidence>
<dbReference type="GO" id="GO:0030246">
    <property type="term" value="F:carbohydrate binding"/>
    <property type="evidence" value="ECO:0007669"/>
    <property type="project" value="UniProtKB-ARBA"/>
</dbReference>
<evidence type="ECO:0000259" key="6">
    <source>
        <dbReference type="Pfam" id="PF13407"/>
    </source>
</evidence>
<dbReference type="GO" id="GO:0030313">
    <property type="term" value="C:cell envelope"/>
    <property type="evidence" value="ECO:0007669"/>
    <property type="project" value="UniProtKB-SubCell"/>
</dbReference>
<protein>
    <submittedName>
        <fullName evidence="7">Sugar ABC transporter substrate-binding protein</fullName>
    </submittedName>
</protein>
<dbReference type="InterPro" id="IPR028082">
    <property type="entry name" value="Peripla_BP_I"/>
</dbReference>
<dbReference type="RefSeq" id="WP_186997542.1">
    <property type="nucleotide sequence ID" value="NZ_JACOOR010000009.1"/>
</dbReference>
<dbReference type="Gene3D" id="3.40.50.2300">
    <property type="match status" value="2"/>
</dbReference>
<accession>A0A923LE63</accession>
<organism evidence="7 8">
    <name type="scientific">Anaerosacchariphilus hominis</name>
    <dbReference type="NCBI Taxonomy" id="2763017"/>
    <lineage>
        <taxon>Bacteria</taxon>
        <taxon>Bacillati</taxon>
        <taxon>Bacillota</taxon>
        <taxon>Clostridia</taxon>
        <taxon>Lachnospirales</taxon>
        <taxon>Lachnospiraceae</taxon>
        <taxon>Anaerosacchariphilus</taxon>
    </lineage>
</organism>
<keyword evidence="8" id="KW-1185">Reference proteome</keyword>
<feature type="chain" id="PRO_5039695891" evidence="5">
    <location>
        <begin position="21"/>
        <end position="337"/>
    </location>
</feature>
<dbReference type="Proteomes" id="UP000649345">
    <property type="component" value="Unassembled WGS sequence"/>
</dbReference>
<dbReference type="CDD" id="cd01536">
    <property type="entry name" value="PBP1_ABC_sugar_binding-like"/>
    <property type="match status" value="1"/>
</dbReference>
<dbReference type="Pfam" id="PF13407">
    <property type="entry name" value="Peripla_BP_4"/>
    <property type="match status" value="1"/>
</dbReference>
<comment type="subcellular location">
    <subcellularLocation>
        <location evidence="1">Cell envelope</location>
    </subcellularLocation>
</comment>
<reference evidence="7" key="1">
    <citation type="submission" date="2020-08" db="EMBL/GenBank/DDBJ databases">
        <title>Genome public.</title>
        <authorList>
            <person name="Liu C."/>
            <person name="Sun Q."/>
        </authorList>
    </citation>
    <scope>NUCLEOTIDE SEQUENCE</scope>
    <source>
        <strain evidence="7">NSJ-68</strain>
    </source>
</reference>
<proteinExistence type="inferred from homology"/>
<feature type="signal peptide" evidence="5">
    <location>
        <begin position="1"/>
        <end position="20"/>
    </location>
</feature>
<keyword evidence="3 5" id="KW-0732">Signal</keyword>
<dbReference type="InterPro" id="IPR025997">
    <property type="entry name" value="SBP_2_dom"/>
</dbReference>
<dbReference type="PANTHER" id="PTHR46847:SF1">
    <property type="entry name" value="D-ALLOSE-BINDING PERIPLASMIC PROTEIN-RELATED"/>
    <property type="match status" value="1"/>
</dbReference>
<feature type="region of interest" description="Disordered" evidence="4">
    <location>
        <begin position="25"/>
        <end position="46"/>
    </location>
</feature>
<comment type="caution">
    <text evidence="7">The sequence shown here is derived from an EMBL/GenBank/DDBJ whole genome shotgun (WGS) entry which is preliminary data.</text>
</comment>
<evidence type="ECO:0000256" key="4">
    <source>
        <dbReference type="SAM" id="MobiDB-lite"/>
    </source>
</evidence>
<feature type="domain" description="Periplasmic binding protein" evidence="6">
    <location>
        <begin position="58"/>
        <end position="312"/>
    </location>
</feature>
<evidence type="ECO:0000256" key="5">
    <source>
        <dbReference type="SAM" id="SignalP"/>
    </source>
</evidence>
<name>A0A923LE63_9FIRM</name>
<evidence type="ECO:0000313" key="7">
    <source>
        <dbReference type="EMBL" id="MBC5660904.1"/>
    </source>
</evidence>
<evidence type="ECO:0000256" key="3">
    <source>
        <dbReference type="ARBA" id="ARBA00022729"/>
    </source>
</evidence>
<sequence>MNKKILGLMLAMILGTSALAGCGKTEEAKEAEVKTEETKTEEKVENTDGELPKLIFIAGDMSNESQVFASKMFTEHAEEYGFEVSTLDGRGDPQIQAQVVGNAVAQGADVICVNPNDASGIVPSLEAAKKAGVIVGVYGSEIMSDTPEKARDFYVTQDDIQGGKLAIEAILEKYPSGCNVVEVEGQAGHDAAIKRHTGFTENLDGTGLNLLASMAPTQWATAEALSITEDMIVKYGDEIDAIFCHWDNGATGCIEALKAANMEDVVVIGIDGCQAGYNQVKAGDQYATISIDADKLVRRCMEVARKAINGEEYSAENLIAFDMITQNNIDEFPVPEW</sequence>
<gene>
    <name evidence="7" type="ORF">H8S44_14170</name>
</gene>
<dbReference type="PANTHER" id="PTHR46847">
    <property type="entry name" value="D-ALLOSE-BINDING PERIPLASMIC PROTEIN-RELATED"/>
    <property type="match status" value="1"/>
</dbReference>